<organism evidence="2 3">
    <name type="scientific">Drosophila madeirensis</name>
    <name type="common">Fruit fly</name>
    <dbReference type="NCBI Taxonomy" id="30013"/>
    <lineage>
        <taxon>Eukaryota</taxon>
        <taxon>Metazoa</taxon>
        <taxon>Ecdysozoa</taxon>
        <taxon>Arthropoda</taxon>
        <taxon>Hexapoda</taxon>
        <taxon>Insecta</taxon>
        <taxon>Pterygota</taxon>
        <taxon>Neoptera</taxon>
        <taxon>Endopterygota</taxon>
        <taxon>Diptera</taxon>
        <taxon>Brachycera</taxon>
        <taxon>Muscomorpha</taxon>
        <taxon>Ephydroidea</taxon>
        <taxon>Drosophilidae</taxon>
        <taxon>Drosophila</taxon>
        <taxon>Sophophora</taxon>
    </lineage>
</organism>
<accession>A0AAU9FWW3</accession>
<evidence type="ECO:0000313" key="3">
    <source>
        <dbReference type="Proteomes" id="UP001500889"/>
    </source>
</evidence>
<gene>
    <name evidence="2" type="ORF">DMAD_00169</name>
</gene>
<proteinExistence type="predicted"/>
<dbReference type="AlphaFoldDB" id="A0AAU9FWW3"/>
<feature type="chain" id="PRO_5043661598" evidence="1">
    <location>
        <begin position="23"/>
        <end position="79"/>
    </location>
</feature>
<feature type="signal peptide" evidence="1">
    <location>
        <begin position="1"/>
        <end position="22"/>
    </location>
</feature>
<evidence type="ECO:0000256" key="1">
    <source>
        <dbReference type="SAM" id="SignalP"/>
    </source>
</evidence>
<dbReference type="EMBL" id="AP029266">
    <property type="protein sequence ID" value="BFG00093.1"/>
    <property type="molecule type" value="Genomic_DNA"/>
</dbReference>
<keyword evidence="3" id="KW-1185">Reference proteome</keyword>
<keyword evidence="1" id="KW-0732">Signal</keyword>
<protein>
    <submittedName>
        <fullName evidence="2">Uncharacterized protein</fullName>
    </submittedName>
</protein>
<dbReference type="Proteomes" id="UP001500889">
    <property type="component" value="Chromosome A"/>
</dbReference>
<reference evidence="2 3" key="1">
    <citation type="submission" date="2024-02" db="EMBL/GenBank/DDBJ databases">
        <title>A chromosome-level genome assembly of Drosophila madeirensis, a fruit fly species endemic to Madeira island.</title>
        <authorList>
            <person name="Tomihara K."/>
            <person name="Llopart A."/>
            <person name="Yamamoto D."/>
        </authorList>
    </citation>
    <scope>NUCLEOTIDE SEQUENCE [LARGE SCALE GENOMIC DNA]</scope>
    <source>
        <strain evidence="2 3">RF1</strain>
    </source>
</reference>
<sequence>MMTLRLTLWLLMLLLLVASTKARPQDLGTGMALAMGQLQQLMDTGGGARQEQSIEILGQKLEGAMQLGIGQAINLPVPG</sequence>
<evidence type="ECO:0000313" key="2">
    <source>
        <dbReference type="EMBL" id="BFG00093.1"/>
    </source>
</evidence>
<name>A0AAU9FWW3_DROMD</name>